<protein>
    <submittedName>
        <fullName evidence="1">Uncharacterized protein</fullName>
    </submittedName>
</protein>
<dbReference type="EMBL" id="LAVV01010546">
    <property type="protein sequence ID" value="KNZ48890.1"/>
    <property type="molecule type" value="Genomic_DNA"/>
</dbReference>
<feature type="non-terminal residue" evidence="1">
    <location>
        <position position="1"/>
    </location>
</feature>
<dbReference type="VEuPathDB" id="FungiDB:VP01_5343g2"/>
<evidence type="ECO:0000313" key="1">
    <source>
        <dbReference type="EMBL" id="KNZ48890.1"/>
    </source>
</evidence>
<sequence length="133" mass="15439">IFPHILPYSLMSQSNSSAQAYDLPKFLTPHQQQWLDGVIGSMKKMINTQFAPVNDLRTLLQNALADDDHLTNIDIYYNSDSHKTSYMLLDKGQFPDFYSLWVARRADLRRGLSIFHKTTSAHFSDLWFKCRPL</sequence>
<organism evidence="1 2">
    <name type="scientific">Puccinia sorghi</name>
    <dbReference type="NCBI Taxonomy" id="27349"/>
    <lineage>
        <taxon>Eukaryota</taxon>
        <taxon>Fungi</taxon>
        <taxon>Dikarya</taxon>
        <taxon>Basidiomycota</taxon>
        <taxon>Pucciniomycotina</taxon>
        <taxon>Pucciniomycetes</taxon>
        <taxon>Pucciniales</taxon>
        <taxon>Pucciniaceae</taxon>
        <taxon>Puccinia</taxon>
    </lineage>
</organism>
<dbReference type="AlphaFoldDB" id="A0A0L6UM40"/>
<gene>
    <name evidence="1" type="ORF">VP01_5343g2</name>
</gene>
<keyword evidence="2" id="KW-1185">Reference proteome</keyword>
<dbReference type="Proteomes" id="UP000037035">
    <property type="component" value="Unassembled WGS sequence"/>
</dbReference>
<evidence type="ECO:0000313" key="2">
    <source>
        <dbReference type="Proteomes" id="UP000037035"/>
    </source>
</evidence>
<comment type="caution">
    <text evidence="1">The sequence shown here is derived from an EMBL/GenBank/DDBJ whole genome shotgun (WGS) entry which is preliminary data.</text>
</comment>
<accession>A0A0L6UM40</accession>
<reference evidence="1 2" key="1">
    <citation type="submission" date="2015-08" db="EMBL/GenBank/DDBJ databases">
        <title>Next Generation Sequencing and Analysis of the Genome of Puccinia sorghi L Schw, the Causal Agent of Maize Common Rust.</title>
        <authorList>
            <person name="Rochi L."/>
            <person name="Burguener G."/>
            <person name="Darino M."/>
            <person name="Turjanski A."/>
            <person name="Kreff E."/>
            <person name="Dieguez M.J."/>
            <person name="Sacco F."/>
        </authorList>
    </citation>
    <scope>NUCLEOTIDE SEQUENCE [LARGE SCALE GENOMIC DNA]</scope>
    <source>
        <strain evidence="1 2">RO10H11247</strain>
    </source>
</reference>
<name>A0A0L6UM40_9BASI</name>
<proteinExistence type="predicted"/>